<feature type="domain" description="Heterokaryon incompatibility" evidence="1">
    <location>
        <begin position="45"/>
        <end position="274"/>
    </location>
</feature>
<dbReference type="RefSeq" id="XP_006967051.1">
    <property type="nucleotide sequence ID" value="XM_006966989.1"/>
</dbReference>
<accession>G0RNW0</accession>
<dbReference type="PANTHER" id="PTHR24148:SF64">
    <property type="entry name" value="HETEROKARYON INCOMPATIBILITY DOMAIN-CONTAINING PROTEIN"/>
    <property type="match status" value="1"/>
</dbReference>
<dbReference type="STRING" id="431241.G0RNW0"/>
<dbReference type="Pfam" id="PF26639">
    <property type="entry name" value="Het-6_barrel"/>
    <property type="match status" value="1"/>
</dbReference>
<evidence type="ECO:0000259" key="1">
    <source>
        <dbReference type="Pfam" id="PF06985"/>
    </source>
</evidence>
<dbReference type="KEGG" id="tre:TRIREDRAFT_109206"/>
<dbReference type="Proteomes" id="UP000008984">
    <property type="component" value="Unassembled WGS sequence"/>
</dbReference>
<dbReference type="eggNOG" id="ENOG502RUFN">
    <property type="taxonomic scope" value="Eukaryota"/>
</dbReference>
<keyword evidence="3" id="KW-1185">Reference proteome</keyword>
<dbReference type="InterPro" id="IPR010730">
    <property type="entry name" value="HET"/>
</dbReference>
<dbReference type="VEuPathDB" id="FungiDB:TRIREDRAFT_109206"/>
<dbReference type="InterPro" id="IPR052895">
    <property type="entry name" value="HetReg/Transcr_Mod"/>
</dbReference>
<name>G0RNW0_HYPJQ</name>
<protein>
    <submittedName>
        <fullName evidence="2">Predicted protein</fullName>
    </submittedName>
</protein>
<organism evidence="3">
    <name type="scientific">Hypocrea jecorina (strain QM6a)</name>
    <name type="common">Trichoderma reesei</name>
    <dbReference type="NCBI Taxonomy" id="431241"/>
    <lineage>
        <taxon>Eukaryota</taxon>
        <taxon>Fungi</taxon>
        <taxon>Dikarya</taxon>
        <taxon>Ascomycota</taxon>
        <taxon>Pezizomycotina</taxon>
        <taxon>Sordariomycetes</taxon>
        <taxon>Hypocreomycetidae</taxon>
        <taxon>Hypocreales</taxon>
        <taxon>Hypocreaceae</taxon>
        <taxon>Trichoderma</taxon>
    </lineage>
</organism>
<reference evidence="2 3" key="1">
    <citation type="journal article" date="2008" name="Nat. Biotechnol.">
        <title>Genome sequencing and analysis of the biomass-degrading fungus Trichoderma reesei (syn. Hypocrea jecorina).</title>
        <authorList>
            <person name="Martinez D."/>
            <person name="Berka R.M."/>
            <person name="Henrissat B."/>
            <person name="Saloheimo M."/>
            <person name="Arvas M."/>
            <person name="Baker S.E."/>
            <person name="Chapman J."/>
            <person name="Chertkov O."/>
            <person name="Coutinho P.M."/>
            <person name="Cullen D."/>
            <person name="Danchin E.G."/>
            <person name="Grigoriev I.V."/>
            <person name="Harris P."/>
            <person name="Jackson M."/>
            <person name="Kubicek C.P."/>
            <person name="Han C.S."/>
            <person name="Ho I."/>
            <person name="Larrondo L.F."/>
            <person name="de Leon A.L."/>
            <person name="Magnuson J.K."/>
            <person name="Merino S."/>
            <person name="Misra M."/>
            <person name="Nelson B."/>
            <person name="Putnam N."/>
            <person name="Robbertse B."/>
            <person name="Salamov A.A."/>
            <person name="Schmoll M."/>
            <person name="Terry A."/>
            <person name="Thayer N."/>
            <person name="Westerholm-Parvinen A."/>
            <person name="Schoch C.L."/>
            <person name="Yao J."/>
            <person name="Barabote R."/>
            <person name="Nelson M.A."/>
            <person name="Detter C."/>
            <person name="Bruce D."/>
            <person name="Kuske C.R."/>
            <person name="Xie G."/>
            <person name="Richardson P."/>
            <person name="Rokhsar D.S."/>
            <person name="Lucas S.M."/>
            <person name="Rubin E.M."/>
            <person name="Dunn-Coleman N."/>
            <person name="Ward M."/>
            <person name="Brettin T.S."/>
        </authorList>
    </citation>
    <scope>NUCLEOTIDE SEQUENCE [LARGE SCALE GENOMIC DNA]</scope>
    <source>
        <strain evidence="2 3">QM6a</strain>
    </source>
</reference>
<dbReference type="Pfam" id="PF06985">
    <property type="entry name" value="HET"/>
    <property type="match status" value="1"/>
</dbReference>
<evidence type="ECO:0000313" key="2">
    <source>
        <dbReference type="EMBL" id="EGR47036.1"/>
    </source>
</evidence>
<evidence type="ECO:0000313" key="3">
    <source>
        <dbReference type="Proteomes" id="UP000008984"/>
    </source>
</evidence>
<dbReference type="OrthoDB" id="2157530at2759"/>
<dbReference type="AlphaFoldDB" id="G0RNW0"/>
<dbReference type="HOGENOM" id="CLU_004184_7_2_1"/>
<dbReference type="PANTHER" id="PTHR24148">
    <property type="entry name" value="ANKYRIN REPEAT DOMAIN-CONTAINING PROTEIN 39 HOMOLOG-RELATED"/>
    <property type="match status" value="1"/>
</dbReference>
<proteinExistence type="predicted"/>
<gene>
    <name evidence="2" type="ORF">TRIREDRAFT_109206</name>
</gene>
<dbReference type="GeneID" id="18481826"/>
<sequence>MAQRYEFAELKLSNGIRLLTIGSGDHAAPLQCFITEHAIAEAPLYEALSYAWGCPDSKDEGRPSITLNGQQLDISYALEQALRRLRKADSARVMWIDRVCIDQANEDERTAQVALMPYIYRSAARVVAWIGEKTHDSDRALLFLKEMAMHQKYYLRNIWRDGERLGSDTSSECGAGVSASPSEGGANLVNDAWEPLSQYFSHQEIEGMKRLSITDVRYKIMDNNKQNGHILTGVPVLYTSAYHPFFEDARQADWEALDNLFARPWWSRTWVVQEIWQSREAILQCGDSKLKWTTVRKAMQYQEAWDDMGCLVRSTKRWELWATLKRRYGLAIHISQKRLFASKLSDLLWNIWDRDATDPRDKVFAILGLVGKDYSDTLPDIDYSKSMEQVYRETASFIMMREKTLDLLLAASGLQSQGTLPSWVPDWRRAANEYRPALFINASLMRIQCYFIGSAEALYLNGHGYSASGGLEARVAFNDDLSILCVYGLLFDAVTEVSADCGAFPSYDNIIRASDSLMRKSYRNGPSLPKAPLGEKELKRILTAGSFIDPHSLRTESQVIENVMRLRRCFVTKGGHFCVGPSKTQPGDVVSILAGCNFPMVLRPIGSRFHLVGEAYGTSEWASILIQ</sequence>
<dbReference type="EMBL" id="GL985070">
    <property type="protein sequence ID" value="EGR47036.1"/>
    <property type="molecule type" value="Genomic_DNA"/>
</dbReference>